<organism evidence="1 2">
    <name type="scientific">Parathielavia appendiculata</name>
    <dbReference type="NCBI Taxonomy" id="2587402"/>
    <lineage>
        <taxon>Eukaryota</taxon>
        <taxon>Fungi</taxon>
        <taxon>Dikarya</taxon>
        <taxon>Ascomycota</taxon>
        <taxon>Pezizomycotina</taxon>
        <taxon>Sordariomycetes</taxon>
        <taxon>Sordariomycetidae</taxon>
        <taxon>Sordariales</taxon>
        <taxon>Chaetomiaceae</taxon>
        <taxon>Parathielavia</taxon>
    </lineage>
</organism>
<dbReference type="EMBL" id="MU853223">
    <property type="protein sequence ID" value="KAK4129354.1"/>
    <property type="molecule type" value="Genomic_DNA"/>
</dbReference>
<evidence type="ECO:0000313" key="2">
    <source>
        <dbReference type="Proteomes" id="UP001302602"/>
    </source>
</evidence>
<protein>
    <submittedName>
        <fullName evidence="1">Uncharacterized protein</fullName>
    </submittedName>
</protein>
<keyword evidence="2" id="KW-1185">Reference proteome</keyword>
<gene>
    <name evidence="1" type="ORF">N657DRAFT_70609</name>
</gene>
<name>A0AAN6Z9L5_9PEZI</name>
<dbReference type="Proteomes" id="UP001302602">
    <property type="component" value="Unassembled WGS sequence"/>
</dbReference>
<sequence>MDRRDIVELMVASIRGTHVLERIRCLGWSPKHIGPRLTYQVILDTLGNEFRARSIQLVWEFHSLETNKDARYAKAYLQKFDSIYKHSPRFGSSYDARMSYFSRGIRTYYPRWYDRHVRKVADQPFRWALFFRDVAWEAIMGRFRYYPTEIARDGGLSIRDIRRSRQGVGTSCTRRSTPYRARP</sequence>
<reference evidence="1" key="2">
    <citation type="submission" date="2023-05" db="EMBL/GenBank/DDBJ databases">
        <authorList>
            <consortium name="Lawrence Berkeley National Laboratory"/>
            <person name="Steindorff A."/>
            <person name="Hensen N."/>
            <person name="Bonometti L."/>
            <person name="Westerberg I."/>
            <person name="Brannstrom I.O."/>
            <person name="Guillou S."/>
            <person name="Cros-Aarteil S."/>
            <person name="Calhoun S."/>
            <person name="Haridas S."/>
            <person name="Kuo A."/>
            <person name="Mondo S."/>
            <person name="Pangilinan J."/>
            <person name="Riley R."/>
            <person name="Labutti K."/>
            <person name="Andreopoulos B."/>
            <person name="Lipzen A."/>
            <person name="Chen C."/>
            <person name="Yanf M."/>
            <person name="Daum C."/>
            <person name="Ng V."/>
            <person name="Clum A."/>
            <person name="Ohm R."/>
            <person name="Martin F."/>
            <person name="Silar P."/>
            <person name="Natvig D."/>
            <person name="Lalanne C."/>
            <person name="Gautier V."/>
            <person name="Ament-Velasquez S.L."/>
            <person name="Kruys A."/>
            <person name="Hutchinson M.I."/>
            <person name="Powell A.J."/>
            <person name="Barry K."/>
            <person name="Miller A.N."/>
            <person name="Grigoriev I.V."/>
            <person name="Debuchy R."/>
            <person name="Gladieux P."/>
            <person name="Thoren M.H."/>
            <person name="Johannesson H."/>
        </authorList>
    </citation>
    <scope>NUCLEOTIDE SEQUENCE</scope>
    <source>
        <strain evidence="1">CBS 731.68</strain>
    </source>
</reference>
<accession>A0AAN6Z9L5</accession>
<dbReference type="RefSeq" id="XP_062653125.1">
    <property type="nucleotide sequence ID" value="XM_062797383.1"/>
</dbReference>
<comment type="caution">
    <text evidence="1">The sequence shown here is derived from an EMBL/GenBank/DDBJ whole genome shotgun (WGS) entry which is preliminary data.</text>
</comment>
<reference evidence="1" key="1">
    <citation type="journal article" date="2023" name="Mol. Phylogenet. Evol.">
        <title>Genome-scale phylogeny and comparative genomics of the fungal order Sordariales.</title>
        <authorList>
            <person name="Hensen N."/>
            <person name="Bonometti L."/>
            <person name="Westerberg I."/>
            <person name="Brannstrom I.O."/>
            <person name="Guillou S."/>
            <person name="Cros-Aarteil S."/>
            <person name="Calhoun S."/>
            <person name="Haridas S."/>
            <person name="Kuo A."/>
            <person name="Mondo S."/>
            <person name="Pangilinan J."/>
            <person name="Riley R."/>
            <person name="LaButti K."/>
            <person name="Andreopoulos B."/>
            <person name="Lipzen A."/>
            <person name="Chen C."/>
            <person name="Yan M."/>
            <person name="Daum C."/>
            <person name="Ng V."/>
            <person name="Clum A."/>
            <person name="Steindorff A."/>
            <person name="Ohm R.A."/>
            <person name="Martin F."/>
            <person name="Silar P."/>
            <person name="Natvig D.O."/>
            <person name="Lalanne C."/>
            <person name="Gautier V."/>
            <person name="Ament-Velasquez S.L."/>
            <person name="Kruys A."/>
            <person name="Hutchinson M.I."/>
            <person name="Powell A.J."/>
            <person name="Barry K."/>
            <person name="Miller A.N."/>
            <person name="Grigoriev I.V."/>
            <person name="Debuchy R."/>
            <person name="Gladieux P."/>
            <person name="Hiltunen Thoren M."/>
            <person name="Johannesson H."/>
        </authorList>
    </citation>
    <scope>NUCLEOTIDE SEQUENCE</scope>
    <source>
        <strain evidence="1">CBS 731.68</strain>
    </source>
</reference>
<evidence type="ECO:0000313" key="1">
    <source>
        <dbReference type="EMBL" id="KAK4129354.1"/>
    </source>
</evidence>
<proteinExistence type="predicted"/>
<dbReference type="AlphaFoldDB" id="A0AAN6Z9L5"/>
<dbReference type="GeneID" id="87834155"/>